<evidence type="ECO:0000256" key="2">
    <source>
        <dbReference type="SAM" id="SignalP"/>
    </source>
</evidence>
<sequence>MFTTKYKKVLLGIVALFSVLATQSCRELSDTKEIKLAHALETTHPVHLAMVELAKKVEQKSGGKLVVDIYSNGQLGSERECVELLQIGSLGMTKVSAAVMESFSPNFKVLSLPYIFEDKQHYYNVLEGEVGQFLLTEGEPYWLKGLCYYDAGSRSFYTTNRQINEPKDLKGLKIRVQASPTAINMVKSFGGAATPTSWGELYTALQQGVVDGAENNTPSFYLSHHYEVSKYYSLNEHTMVPDILLISSTVWESLNPQEQQWLQEAVDESAVVQRQLWQEAEEHALAEIKKAGVTVTTPDKEPFAKLVEPLYESYKSEPEVYSLIQRIRGTNNQTQLGKR</sequence>
<dbReference type="NCBIfam" id="NF037995">
    <property type="entry name" value="TRAP_S1"/>
    <property type="match status" value="1"/>
</dbReference>
<name>A0ABS7CRU4_9BACT</name>
<organism evidence="3 4">
    <name type="scientific">Pontibacter aydingkolensis</name>
    <dbReference type="NCBI Taxonomy" id="1911536"/>
    <lineage>
        <taxon>Bacteria</taxon>
        <taxon>Pseudomonadati</taxon>
        <taxon>Bacteroidota</taxon>
        <taxon>Cytophagia</taxon>
        <taxon>Cytophagales</taxon>
        <taxon>Hymenobacteraceae</taxon>
        <taxon>Pontibacter</taxon>
    </lineage>
</organism>
<evidence type="ECO:0000313" key="3">
    <source>
        <dbReference type="EMBL" id="MBW7466534.1"/>
    </source>
</evidence>
<dbReference type="Pfam" id="PF03480">
    <property type="entry name" value="DctP"/>
    <property type="match status" value="1"/>
</dbReference>
<reference evidence="3 4" key="1">
    <citation type="journal article" date="2016" name="Int. J. Syst. Evol. Microbiol.">
        <title>Pontibacter aydingkolensis sp. nov., isolated from soil of a salt lake.</title>
        <authorList>
            <person name="Osman G."/>
            <person name="Zhang T."/>
            <person name="Lou K."/>
            <person name="Gao Y."/>
            <person name="Chang W."/>
            <person name="Lin Q."/>
            <person name="Yang H.M."/>
            <person name="Huo X.D."/>
            <person name="Wang N."/>
        </authorList>
    </citation>
    <scope>NUCLEOTIDE SEQUENCE [LARGE SCALE GENOMIC DNA]</scope>
    <source>
        <strain evidence="3 4">KACC 19255</strain>
    </source>
</reference>
<dbReference type="NCBIfam" id="TIGR00787">
    <property type="entry name" value="dctP"/>
    <property type="match status" value="1"/>
</dbReference>
<protein>
    <submittedName>
        <fullName evidence="3">TRAP transporter substrate-binding protein</fullName>
    </submittedName>
</protein>
<dbReference type="PIRSF" id="PIRSF006470">
    <property type="entry name" value="DctB"/>
    <property type="match status" value="1"/>
</dbReference>
<dbReference type="EMBL" id="JAHYXK010000003">
    <property type="protein sequence ID" value="MBW7466534.1"/>
    <property type="molecule type" value="Genomic_DNA"/>
</dbReference>
<dbReference type="PANTHER" id="PTHR33376:SF2">
    <property type="entry name" value="DICARBOXYLATE-BINDING PERIPLASMIC PROTEIN"/>
    <property type="match status" value="1"/>
</dbReference>
<gene>
    <name evidence="3" type="ORF">K0O23_05600</name>
</gene>
<dbReference type="Proteomes" id="UP000813018">
    <property type="component" value="Unassembled WGS sequence"/>
</dbReference>
<proteinExistence type="predicted"/>
<dbReference type="RefSeq" id="WP_219876407.1">
    <property type="nucleotide sequence ID" value="NZ_JAHYXK010000003.1"/>
</dbReference>
<keyword evidence="1 2" id="KW-0732">Signal</keyword>
<keyword evidence="4" id="KW-1185">Reference proteome</keyword>
<accession>A0ABS7CRU4</accession>
<dbReference type="PANTHER" id="PTHR33376">
    <property type="match status" value="1"/>
</dbReference>
<comment type="caution">
    <text evidence="3">The sequence shown here is derived from an EMBL/GenBank/DDBJ whole genome shotgun (WGS) entry which is preliminary data.</text>
</comment>
<dbReference type="CDD" id="cd13671">
    <property type="entry name" value="PBP2_TRAP_SBP_like_3"/>
    <property type="match status" value="1"/>
</dbReference>
<dbReference type="InterPro" id="IPR038404">
    <property type="entry name" value="TRAP_DctP_sf"/>
</dbReference>
<feature type="chain" id="PRO_5046427977" evidence="2">
    <location>
        <begin position="22"/>
        <end position="339"/>
    </location>
</feature>
<evidence type="ECO:0000313" key="4">
    <source>
        <dbReference type="Proteomes" id="UP000813018"/>
    </source>
</evidence>
<dbReference type="InterPro" id="IPR018389">
    <property type="entry name" value="DctP_fam"/>
</dbReference>
<dbReference type="PROSITE" id="PS51257">
    <property type="entry name" value="PROKAR_LIPOPROTEIN"/>
    <property type="match status" value="1"/>
</dbReference>
<evidence type="ECO:0000256" key="1">
    <source>
        <dbReference type="ARBA" id="ARBA00022729"/>
    </source>
</evidence>
<feature type="signal peptide" evidence="2">
    <location>
        <begin position="1"/>
        <end position="21"/>
    </location>
</feature>
<dbReference type="Gene3D" id="3.40.190.170">
    <property type="entry name" value="Bacterial extracellular solute-binding protein, family 7"/>
    <property type="match status" value="1"/>
</dbReference>
<dbReference type="InterPro" id="IPR004682">
    <property type="entry name" value="TRAP_DctP"/>
</dbReference>